<dbReference type="AlphaFoldDB" id="A0AA37IB16"/>
<keyword evidence="1" id="KW-0472">Membrane</keyword>
<comment type="caution">
    <text evidence="2">The sequence shown here is derived from an EMBL/GenBank/DDBJ whole genome shotgun (WGS) entry which is preliminary data.</text>
</comment>
<keyword evidence="1" id="KW-1133">Transmembrane helix</keyword>
<name>A0AA37IB16_9BURK</name>
<evidence type="ECO:0000256" key="1">
    <source>
        <dbReference type="SAM" id="Phobius"/>
    </source>
</evidence>
<accession>A0AA37IB16</accession>
<dbReference type="Proteomes" id="UP001055111">
    <property type="component" value="Unassembled WGS sequence"/>
</dbReference>
<protein>
    <submittedName>
        <fullName evidence="2">Uncharacterized protein</fullName>
    </submittedName>
</protein>
<gene>
    <name evidence="2" type="ORF">CBA19CS42_17745</name>
</gene>
<organism evidence="2 3">
    <name type="scientific">Caballeronia novacaledonica</name>
    <dbReference type="NCBI Taxonomy" id="1544861"/>
    <lineage>
        <taxon>Bacteria</taxon>
        <taxon>Pseudomonadati</taxon>
        <taxon>Pseudomonadota</taxon>
        <taxon>Betaproteobacteria</taxon>
        <taxon>Burkholderiales</taxon>
        <taxon>Burkholderiaceae</taxon>
        <taxon>Caballeronia</taxon>
    </lineage>
</organism>
<dbReference type="EMBL" id="BPUS01000006">
    <property type="protein sequence ID" value="GJH26387.1"/>
    <property type="molecule type" value="Genomic_DNA"/>
</dbReference>
<proteinExistence type="predicted"/>
<evidence type="ECO:0000313" key="2">
    <source>
        <dbReference type="EMBL" id="GJH26387.1"/>
    </source>
</evidence>
<evidence type="ECO:0000313" key="3">
    <source>
        <dbReference type="Proteomes" id="UP001055111"/>
    </source>
</evidence>
<sequence length="33" mass="3769">MATHDFVPFAWYRIAFGVAVLVTAHFGWVSWAD</sequence>
<reference evidence="2" key="1">
    <citation type="submission" date="2022-09" db="EMBL/GenBank/DDBJ databases">
        <title>Isolation and characterization of 3-chlorobenzoate degrading bacteria from soils in Shizuoka.</title>
        <authorList>
            <person name="Ifat A."/>
            <person name="Ogawa N."/>
            <person name="Kimbara K."/>
            <person name="Moriuchi R."/>
            <person name="Dohra H."/>
            <person name="Shintani M."/>
        </authorList>
    </citation>
    <scope>NUCLEOTIDE SEQUENCE</scope>
    <source>
        <strain evidence="2">19CS4-2</strain>
    </source>
</reference>
<feature type="transmembrane region" description="Helical" evidence="1">
    <location>
        <begin position="12"/>
        <end position="31"/>
    </location>
</feature>
<keyword evidence="1" id="KW-0812">Transmembrane</keyword>